<gene>
    <name evidence="3" type="ORF">SAMN05444123_11582</name>
</gene>
<dbReference type="GO" id="GO:0070813">
    <property type="term" value="P:hydrogen sulfide metabolic process"/>
    <property type="evidence" value="ECO:0007669"/>
    <property type="project" value="TreeGrafter"/>
</dbReference>
<dbReference type="PANTHER" id="PTHR43084:SF1">
    <property type="entry name" value="PERSULFIDE DIOXYGENASE ETHE1, MITOCHONDRIAL"/>
    <property type="match status" value="1"/>
</dbReference>
<accession>A0A1H8X3F7</accession>
<evidence type="ECO:0000256" key="1">
    <source>
        <dbReference type="ARBA" id="ARBA00022723"/>
    </source>
</evidence>
<organism evidence="3 4">
    <name type="scientific">Rhodopseudomonas pseudopalustris</name>
    <dbReference type="NCBI Taxonomy" id="1513892"/>
    <lineage>
        <taxon>Bacteria</taxon>
        <taxon>Pseudomonadati</taxon>
        <taxon>Pseudomonadota</taxon>
        <taxon>Alphaproteobacteria</taxon>
        <taxon>Hyphomicrobiales</taxon>
        <taxon>Nitrobacteraceae</taxon>
        <taxon>Rhodopseudomonas</taxon>
    </lineage>
</organism>
<dbReference type="Pfam" id="PF00753">
    <property type="entry name" value="Lactamase_B"/>
    <property type="match status" value="1"/>
</dbReference>
<dbReference type="InterPro" id="IPR036866">
    <property type="entry name" value="RibonucZ/Hydroxyglut_hydro"/>
</dbReference>
<evidence type="ECO:0000313" key="4">
    <source>
        <dbReference type="Proteomes" id="UP000199615"/>
    </source>
</evidence>
<dbReference type="Proteomes" id="UP000199615">
    <property type="component" value="Unassembled WGS sequence"/>
</dbReference>
<dbReference type="OrthoDB" id="9784009at2"/>
<dbReference type="EMBL" id="FODT01000015">
    <property type="protein sequence ID" value="SEP33878.1"/>
    <property type="molecule type" value="Genomic_DNA"/>
</dbReference>
<dbReference type="PANTHER" id="PTHR43084">
    <property type="entry name" value="PERSULFIDE DIOXYGENASE ETHE1"/>
    <property type="match status" value="1"/>
</dbReference>
<proteinExistence type="predicted"/>
<dbReference type="CDD" id="cd07724">
    <property type="entry name" value="POD-like_MBL-fold"/>
    <property type="match status" value="1"/>
</dbReference>
<dbReference type="InterPro" id="IPR001279">
    <property type="entry name" value="Metallo-B-lactamas"/>
</dbReference>
<dbReference type="GO" id="GO:0050313">
    <property type="term" value="F:sulfur dioxygenase activity"/>
    <property type="evidence" value="ECO:0007669"/>
    <property type="project" value="InterPro"/>
</dbReference>
<keyword evidence="4" id="KW-1185">Reference proteome</keyword>
<reference evidence="4" key="1">
    <citation type="submission" date="2016-10" db="EMBL/GenBank/DDBJ databases">
        <authorList>
            <person name="Varghese N."/>
            <person name="Submissions S."/>
        </authorList>
    </citation>
    <scope>NUCLEOTIDE SEQUENCE [LARGE SCALE GENOMIC DNA]</scope>
    <source>
        <strain evidence="4">DSM 123</strain>
    </source>
</reference>
<dbReference type="Gene3D" id="3.60.15.10">
    <property type="entry name" value="Ribonuclease Z/Hydroxyacylglutathione hydrolase-like"/>
    <property type="match status" value="1"/>
</dbReference>
<dbReference type="AlphaFoldDB" id="A0A1H8X3F7"/>
<dbReference type="RefSeq" id="WP_054164243.1">
    <property type="nucleotide sequence ID" value="NZ_FODT01000015.1"/>
</dbReference>
<dbReference type="InterPro" id="IPR051682">
    <property type="entry name" value="Mito_Persulfide_Diox"/>
</dbReference>
<dbReference type="SUPFAM" id="SSF56281">
    <property type="entry name" value="Metallo-hydrolase/oxidoreductase"/>
    <property type="match status" value="1"/>
</dbReference>
<name>A0A1H8X3F7_9BRAD</name>
<dbReference type="InterPro" id="IPR044528">
    <property type="entry name" value="POD-like_MBL-fold"/>
</dbReference>
<evidence type="ECO:0000259" key="2">
    <source>
        <dbReference type="SMART" id="SM00849"/>
    </source>
</evidence>
<keyword evidence="1" id="KW-0479">Metal-binding</keyword>
<feature type="domain" description="Metallo-beta-lactamase" evidence="2">
    <location>
        <begin position="14"/>
        <end position="201"/>
    </location>
</feature>
<dbReference type="GO" id="GO:0046872">
    <property type="term" value="F:metal ion binding"/>
    <property type="evidence" value="ECO:0007669"/>
    <property type="project" value="UniProtKB-KW"/>
</dbReference>
<protein>
    <submittedName>
        <fullName evidence="3">Glyoxylase, beta-lactamase superfamily II</fullName>
    </submittedName>
</protein>
<dbReference type="SMART" id="SM00849">
    <property type="entry name" value="Lactamase_B"/>
    <property type="match status" value="1"/>
</dbReference>
<evidence type="ECO:0000313" key="3">
    <source>
        <dbReference type="EMBL" id="SEP33878.1"/>
    </source>
</evidence>
<dbReference type="GO" id="GO:0006749">
    <property type="term" value="P:glutathione metabolic process"/>
    <property type="evidence" value="ECO:0007669"/>
    <property type="project" value="InterPro"/>
</dbReference>
<sequence length="288" mass="31630">MTISVQTFYDQRSGTATHVVTCAASGSCVVIDPVFDLDPKSGRTSRAPVDRIVDFIRAEKLSLEWLLETHVHHDHISGALALRETLGGRLAIGKRVVEVAEVIRQVYALPQTHARPFDRLLDEGDSLGFGEETIEVWATPGHTIDHLSYRIADTIFLGDTLFMPDSGTARCDFHRGDARMLHSSIRRILDQPEETRLFVCHDYGAEGSRPPAWATTVGAQRAENIHVGKGRTEAEFIALRQERDAGLEMPALLLASLPLNIAAGRFPEPASNGRVILPMPLDVPVSAL</sequence>